<reference evidence="2" key="1">
    <citation type="journal article" date="2014" name="Int. J. Syst. Evol. Microbiol.">
        <title>Complete genome sequence of Corynebacterium casei LMG S-19264T (=DSM 44701T), isolated from a smear-ripened cheese.</title>
        <authorList>
            <consortium name="US DOE Joint Genome Institute (JGI-PGF)"/>
            <person name="Walter F."/>
            <person name="Albersmeier A."/>
            <person name="Kalinowski J."/>
            <person name="Ruckert C."/>
        </authorList>
    </citation>
    <scope>NUCLEOTIDE SEQUENCE</scope>
    <source>
        <strain evidence="2">CGMCC 1.15519</strain>
    </source>
</reference>
<sequence>MLEEHQVATAYRLLADDEELSLLPVAQPVPRPLRRPLRIALFSGNYNYVRDGANQALNRLVAFFESQGNIVRVYSPTSATPAFPPAGTLVSVPSFSIPGRAEYRIARGLPAALKRDIRNFAPDIFHLSAPDPLNHSAKKLARAMGVPVVASVHTRFETYFEYYGLAWARPLGEALLKRFYAGLDEVFVTSEGFGDVLREQGMIGHSAVWSRGVDKLRFSSGKRSLAWRRGFGIADDELVIGFVGRLVLEKGLDVVAAAAAELKARGVAHKLLIVGDGPARERLQAQVPGAVFTGFLDGDTLPRAYASADMLLNPSVTETFGNINLEAMASGIPVVAAIATGSNCLIDDGVNGRLVPAGDIGAFADALTQYLTDPRARAAAGAEGLRRARLYDWDSINGAVLDRYHEIVGS</sequence>
<dbReference type="AlphaFoldDB" id="A0A916ZVY1"/>
<dbReference type="PANTHER" id="PTHR45947">
    <property type="entry name" value="SULFOQUINOVOSYL TRANSFERASE SQD2"/>
    <property type="match status" value="1"/>
</dbReference>
<dbReference type="InterPro" id="IPR028098">
    <property type="entry name" value="Glyco_trans_4-like_N"/>
</dbReference>
<dbReference type="Proteomes" id="UP000635071">
    <property type="component" value="Unassembled WGS sequence"/>
</dbReference>
<name>A0A916ZVY1_9SPHN</name>
<dbReference type="Pfam" id="PF13692">
    <property type="entry name" value="Glyco_trans_1_4"/>
    <property type="match status" value="1"/>
</dbReference>
<organism evidence="2 3">
    <name type="scientific">Sandarakinorhabdus glacialis</name>
    <dbReference type="NCBI Taxonomy" id="1614636"/>
    <lineage>
        <taxon>Bacteria</taxon>
        <taxon>Pseudomonadati</taxon>
        <taxon>Pseudomonadota</taxon>
        <taxon>Alphaproteobacteria</taxon>
        <taxon>Sphingomonadales</taxon>
        <taxon>Sphingosinicellaceae</taxon>
        <taxon>Sandarakinorhabdus</taxon>
    </lineage>
</organism>
<accession>A0A916ZVY1</accession>
<dbReference type="SUPFAM" id="SSF53756">
    <property type="entry name" value="UDP-Glycosyltransferase/glycogen phosphorylase"/>
    <property type="match status" value="1"/>
</dbReference>
<reference evidence="2" key="2">
    <citation type="submission" date="2020-09" db="EMBL/GenBank/DDBJ databases">
        <authorList>
            <person name="Sun Q."/>
            <person name="Zhou Y."/>
        </authorList>
    </citation>
    <scope>NUCLEOTIDE SEQUENCE</scope>
    <source>
        <strain evidence="2">CGMCC 1.15519</strain>
    </source>
</reference>
<keyword evidence="3" id="KW-1185">Reference proteome</keyword>
<proteinExistence type="predicted"/>
<gene>
    <name evidence="2" type="ORF">GCM10011529_23320</name>
</gene>
<dbReference type="PANTHER" id="PTHR45947:SF3">
    <property type="entry name" value="SULFOQUINOVOSYL TRANSFERASE SQD2"/>
    <property type="match status" value="1"/>
</dbReference>
<dbReference type="GO" id="GO:0016787">
    <property type="term" value="F:hydrolase activity"/>
    <property type="evidence" value="ECO:0007669"/>
    <property type="project" value="UniProtKB-KW"/>
</dbReference>
<dbReference type="Gene3D" id="3.40.50.2000">
    <property type="entry name" value="Glycogen Phosphorylase B"/>
    <property type="match status" value="2"/>
</dbReference>
<dbReference type="Pfam" id="PF13439">
    <property type="entry name" value="Glyco_transf_4"/>
    <property type="match status" value="1"/>
</dbReference>
<comment type="caution">
    <text evidence="2">The sequence shown here is derived from an EMBL/GenBank/DDBJ whole genome shotgun (WGS) entry which is preliminary data.</text>
</comment>
<evidence type="ECO:0000313" key="3">
    <source>
        <dbReference type="Proteomes" id="UP000635071"/>
    </source>
</evidence>
<evidence type="ECO:0000259" key="1">
    <source>
        <dbReference type="Pfam" id="PF13439"/>
    </source>
</evidence>
<feature type="domain" description="Glycosyltransferase subfamily 4-like N-terminal" evidence="1">
    <location>
        <begin position="51"/>
        <end position="214"/>
    </location>
</feature>
<protein>
    <submittedName>
        <fullName evidence="2">Glycosyl hydrolase</fullName>
    </submittedName>
</protein>
<dbReference type="CDD" id="cd03814">
    <property type="entry name" value="GT4-like"/>
    <property type="match status" value="1"/>
</dbReference>
<evidence type="ECO:0000313" key="2">
    <source>
        <dbReference type="EMBL" id="GGE16271.1"/>
    </source>
</evidence>
<dbReference type="EMBL" id="BMJM01000008">
    <property type="protein sequence ID" value="GGE16271.1"/>
    <property type="molecule type" value="Genomic_DNA"/>
</dbReference>
<dbReference type="InterPro" id="IPR050194">
    <property type="entry name" value="Glycosyltransferase_grp1"/>
</dbReference>
<dbReference type="GO" id="GO:0016757">
    <property type="term" value="F:glycosyltransferase activity"/>
    <property type="evidence" value="ECO:0007669"/>
    <property type="project" value="TreeGrafter"/>
</dbReference>
<keyword evidence="2" id="KW-0378">Hydrolase</keyword>